<dbReference type="GeneID" id="18828515"/>
<dbReference type="EMBL" id="JH973193">
    <property type="protein sequence ID" value="EKM73247.1"/>
    <property type="molecule type" value="Genomic_DNA"/>
</dbReference>
<accession>K5WRT8</accession>
<dbReference type="InParanoid" id="K5WRT8"/>
<gene>
    <name evidence="2" type="ORF">AGABI1DRAFT_135239</name>
</gene>
<reference evidence="3" key="1">
    <citation type="journal article" date="2012" name="Proc. Natl. Acad. Sci. U.S.A.">
        <title>Genome sequence of the button mushroom Agaricus bisporus reveals mechanisms governing adaptation to a humic-rich ecological niche.</title>
        <authorList>
            <person name="Morin E."/>
            <person name="Kohler A."/>
            <person name="Baker A.R."/>
            <person name="Foulongne-Oriol M."/>
            <person name="Lombard V."/>
            <person name="Nagy L.G."/>
            <person name="Ohm R.A."/>
            <person name="Patyshakuliyeva A."/>
            <person name="Brun A."/>
            <person name="Aerts A.L."/>
            <person name="Bailey A.M."/>
            <person name="Billette C."/>
            <person name="Coutinho P.M."/>
            <person name="Deakin G."/>
            <person name="Doddapaneni H."/>
            <person name="Floudas D."/>
            <person name="Grimwood J."/>
            <person name="Hilden K."/>
            <person name="Kuees U."/>
            <person name="LaButti K.M."/>
            <person name="Lapidus A."/>
            <person name="Lindquist E.A."/>
            <person name="Lucas S.M."/>
            <person name="Murat C."/>
            <person name="Riley R.W."/>
            <person name="Salamov A.A."/>
            <person name="Schmutz J."/>
            <person name="Subramanian V."/>
            <person name="Woesten H.A.B."/>
            <person name="Xu J."/>
            <person name="Eastwood D.C."/>
            <person name="Foster G.D."/>
            <person name="Sonnenberg A.S."/>
            <person name="Cullen D."/>
            <person name="de Vries R.P."/>
            <person name="Lundell T."/>
            <person name="Hibbett D.S."/>
            <person name="Henrissat B."/>
            <person name="Burton K.S."/>
            <person name="Kerrigan R.W."/>
            <person name="Challen M.P."/>
            <person name="Grigoriev I.V."/>
            <person name="Martin F."/>
        </authorList>
    </citation>
    <scope>NUCLEOTIDE SEQUENCE [LARGE SCALE GENOMIC DNA]</scope>
    <source>
        <strain evidence="3">JB137-S8 / ATCC MYA-4627 / FGSC 10392</strain>
    </source>
</reference>
<sequence>MSPFVTKRAGVEFCFPPPLQPVVANAPSARRASLSGSLGGCRLSHKSVGASASRVLSGRPSGATGASRALVGRFARGTFLTLGFRGMHRHGSAMRQPLARSRAIGSDIVGPRRRHA</sequence>
<feature type="region of interest" description="Disordered" evidence="1">
    <location>
        <begin position="91"/>
        <end position="116"/>
    </location>
</feature>
<dbReference type="AlphaFoldDB" id="K5WRT8"/>
<evidence type="ECO:0000256" key="1">
    <source>
        <dbReference type="SAM" id="MobiDB-lite"/>
    </source>
</evidence>
<protein>
    <submittedName>
        <fullName evidence="2">Uncharacterized protein</fullName>
    </submittedName>
</protein>
<dbReference type="Proteomes" id="UP000008493">
    <property type="component" value="Unassembled WGS sequence"/>
</dbReference>
<dbReference type="KEGG" id="abp:AGABI1DRAFT135239"/>
<organism evidence="2 3">
    <name type="scientific">Agaricus bisporus var. burnettii (strain JB137-S8 / ATCC MYA-4627 / FGSC 10392)</name>
    <name type="common">White button mushroom</name>
    <dbReference type="NCBI Taxonomy" id="597362"/>
    <lineage>
        <taxon>Eukaryota</taxon>
        <taxon>Fungi</taxon>
        <taxon>Dikarya</taxon>
        <taxon>Basidiomycota</taxon>
        <taxon>Agaricomycotina</taxon>
        <taxon>Agaricomycetes</taxon>
        <taxon>Agaricomycetidae</taxon>
        <taxon>Agaricales</taxon>
        <taxon>Agaricineae</taxon>
        <taxon>Agaricaceae</taxon>
        <taxon>Agaricus</taxon>
    </lineage>
</organism>
<proteinExistence type="predicted"/>
<name>K5WRT8_AGABU</name>
<keyword evidence="3" id="KW-1185">Reference proteome</keyword>
<dbReference type="HOGENOM" id="CLU_2096145_0_0_1"/>
<dbReference type="RefSeq" id="XP_007336114.1">
    <property type="nucleotide sequence ID" value="XM_007336052.1"/>
</dbReference>
<evidence type="ECO:0000313" key="3">
    <source>
        <dbReference type="Proteomes" id="UP000008493"/>
    </source>
</evidence>
<evidence type="ECO:0000313" key="2">
    <source>
        <dbReference type="EMBL" id="EKM73247.1"/>
    </source>
</evidence>